<dbReference type="PANTHER" id="PTHR30026:SF22">
    <property type="entry name" value="OUTER MEMBRANE EFFLUX PROTEIN"/>
    <property type="match status" value="1"/>
</dbReference>
<evidence type="ECO:0000313" key="10">
    <source>
        <dbReference type="EMBL" id="KAA8718027.1"/>
    </source>
</evidence>
<sequence>MKVNWFVRNLSVVAIITGVCIHPVSAAVSFGAFGYKAAQEVEREPELTGDSGEEQRPVKTPPKITTLPEKPNRRAVSPARVVTAKQDDVPLVAPLVPLTGDPVASESEIIRQRSIMNNMPKSRPVNASATATVPAVAGQDSMPGGMTLQDAVIKSLDWDAGLSGLVNQYRAQLEAVYQKETEYYPQPGAGISRSLNNSDKGYVATASVSQLLYSFGKVSSQIDSLVARSDQSMLRVFVNADEVAEKTAMLYLDIKRYQEYIVLAEEQLGSVRHITDLARERTAAGAASRADLVQAEARLDTAQLQLNTLKLEHENQILNLNRMTGESVSLLSGQPIDSSLYSQQCYAQNIDFNAVPVVLVARAGLTIAQSDREVAKREAMPSIGLQGTYQQRFDAKDTDRYGREDHSVELTVNVPLSNFYTSNSKQRMAVYQENAANSEIRHTQNIVENNWRNQQIRLNELEERMKLLASRNLSLKDVTRLYQEQYVALGQRSIIDLLNADQEWHQSRRDYAAARYDYLATSISCSSQLGRFRESLQLSNESLRSLQ</sequence>
<evidence type="ECO:0000256" key="6">
    <source>
        <dbReference type="ARBA" id="ARBA00023136"/>
    </source>
</evidence>
<feature type="region of interest" description="Disordered" evidence="8">
    <location>
        <begin position="43"/>
        <end position="75"/>
    </location>
</feature>
<comment type="subcellular location">
    <subcellularLocation>
        <location evidence="1">Cell outer membrane</location>
    </subcellularLocation>
</comment>
<dbReference type="OrthoDB" id="314748at2"/>
<dbReference type="Proteomes" id="UP000322181">
    <property type="component" value="Unassembled WGS sequence"/>
</dbReference>
<dbReference type="GO" id="GO:0009279">
    <property type="term" value="C:cell outer membrane"/>
    <property type="evidence" value="ECO:0007669"/>
    <property type="project" value="UniProtKB-SubCell"/>
</dbReference>
<proteinExistence type="inferred from homology"/>
<keyword evidence="9" id="KW-0732">Signal</keyword>
<gene>
    <name evidence="10" type="ORF">F4V73_09460</name>
</gene>
<feature type="signal peptide" evidence="9">
    <location>
        <begin position="1"/>
        <end position="26"/>
    </location>
</feature>
<accession>A0A5M9RCM8</accession>
<dbReference type="PANTHER" id="PTHR30026">
    <property type="entry name" value="OUTER MEMBRANE PROTEIN TOLC"/>
    <property type="match status" value="1"/>
</dbReference>
<comment type="caution">
    <text evidence="10">The sequence shown here is derived from an EMBL/GenBank/DDBJ whole genome shotgun (WGS) entry which is preliminary data.</text>
</comment>
<keyword evidence="7" id="KW-0998">Cell outer membrane</keyword>
<evidence type="ECO:0008006" key="12">
    <source>
        <dbReference type="Google" id="ProtNLM"/>
    </source>
</evidence>
<dbReference type="Pfam" id="PF02321">
    <property type="entry name" value="OEP"/>
    <property type="match status" value="2"/>
</dbReference>
<evidence type="ECO:0000256" key="2">
    <source>
        <dbReference type="ARBA" id="ARBA00007613"/>
    </source>
</evidence>
<dbReference type="AlphaFoldDB" id="A0A5M9RCM8"/>
<dbReference type="RefSeq" id="WP_067365535.1">
    <property type="nucleotide sequence ID" value="NZ_BAAAFS010000001.1"/>
</dbReference>
<dbReference type="GO" id="GO:0015562">
    <property type="term" value="F:efflux transmembrane transporter activity"/>
    <property type="evidence" value="ECO:0007669"/>
    <property type="project" value="InterPro"/>
</dbReference>
<keyword evidence="4" id="KW-1134">Transmembrane beta strand</keyword>
<protein>
    <recommendedName>
        <fullName evidence="12">TolC family outer membrane protein</fullName>
    </recommendedName>
</protein>
<dbReference type="SUPFAM" id="SSF56954">
    <property type="entry name" value="Outer membrane efflux proteins (OEP)"/>
    <property type="match status" value="1"/>
</dbReference>
<name>A0A5M9RCM8_9GAMM</name>
<evidence type="ECO:0000256" key="8">
    <source>
        <dbReference type="SAM" id="MobiDB-lite"/>
    </source>
</evidence>
<evidence type="ECO:0000256" key="1">
    <source>
        <dbReference type="ARBA" id="ARBA00004442"/>
    </source>
</evidence>
<keyword evidence="6" id="KW-0472">Membrane</keyword>
<dbReference type="GO" id="GO:0015288">
    <property type="term" value="F:porin activity"/>
    <property type="evidence" value="ECO:0007669"/>
    <property type="project" value="TreeGrafter"/>
</dbReference>
<dbReference type="InterPro" id="IPR051906">
    <property type="entry name" value="TolC-like"/>
</dbReference>
<feature type="chain" id="PRO_5024450215" description="TolC family outer membrane protein" evidence="9">
    <location>
        <begin position="27"/>
        <end position="547"/>
    </location>
</feature>
<dbReference type="EMBL" id="VXKB01000001">
    <property type="protein sequence ID" value="KAA8718027.1"/>
    <property type="molecule type" value="Genomic_DNA"/>
</dbReference>
<evidence type="ECO:0000256" key="3">
    <source>
        <dbReference type="ARBA" id="ARBA00022448"/>
    </source>
</evidence>
<evidence type="ECO:0000313" key="11">
    <source>
        <dbReference type="Proteomes" id="UP000322181"/>
    </source>
</evidence>
<keyword evidence="5" id="KW-0812">Transmembrane</keyword>
<dbReference type="GO" id="GO:1990281">
    <property type="term" value="C:efflux pump complex"/>
    <property type="evidence" value="ECO:0007669"/>
    <property type="project" value="TreeGrafter"/>
</dbReference>
<reference evidence="10 11" key="1">
    <citation type="submission" date="2019-09" db="EMBL/GenBank/DDBJ databases">
        <title>Draft genome sequence of various Type strains from the CCUG.</title>
        <authorList>
            <person name="Pineiro-Iglesias B."/>
            <person name="Tunovic T."/>
            <person name="Unosson C."/>
            <person name="Inganas E."/>
            <person name="Ohlen M."/>
            <person name="Cardew S."/>
            <person name="Jensie-Markopoulos S."/>
            <person name="Salva-Serra F."/>
            <person name="Jaen-Luchoro D."/>
            <person name="Karlsson R."/>
            <person name="Svensson-Stadler L."/>
            <person name="Chun J."/>
            <person name="Moore E."/>
        </authorList>
    </citation>
    <scope>NUCLEOTIDE SEQUENCE [LARGE SCALE GENOMIC DNA]</scope>
    <source>
        <strain evidence="10 11">CCUG 53682T</strain>
    </source>
</reference>
<evidence type="ECO:0000256" key="4">
    <source>
        <dbReference type="ARBA" id="ARBA00022452"/>
    </source>
</evidence>
<comment type="similarity">
    <text evidence="2">Belongs to the outer membrane factor (OMF) (TC 1.B.17) family.</text>
</comment>
<organism evidence="10 11">
    <name type="scientific">Morganella psychrotolerans</name>
    <dbReference type="NCBI Taxonomy" id="368603"/>
    <lineage>
        <taxon>Bacteria</taxon>
        <taxon>Pseudomonadati</taxon>
        <taxon>Pseudomonadota</taxon>
        <taxon>Gammaproteobacteria</taxon>
        <taxon>Enterobacterales</taxon>
        <taxon>Morganellaceae</taxon>
        <taxon>Morganella</taxon>
    </lineage>
</organism>
<evidence type="ECO:0000256" key="9">
    <source>
        <dbReference type="SAM" id="SignalP"/>
    </source>
</evidence>
<evidence type="ECO:0000256" key="5">
    <source>
        <dbReference type="ARBA" id="ARBA00022692"/>
    </source>
</evidence>
<evidence type="ECO:0000256" key="7">
    <source>
        <dbReference type="ARBA" id="ARBA00023237"/>
    </source>
</evidence>
<dbReference type="Gene3D" id="1.20.1600.10">
    <property type="entry name" value="Outer membrane efflux proteins (OEP)"/>
    <property type="match status" value="1"/>
</dbReference>
<keyword evidence="3" id="KW-0813">Transport</keyword>
<dbReference type="InterPro" id="IPR003423">
    <property type="entry name" value="OMP_efflux"/>
</dbReference>